<evidence type="ECO:0000313" key="2">
    <source>
        <dbReference type="Proteomes" id="UP001059934"/>
    </source>
</evidence>
<accession>A0ABY5TN37</accession>
<name>A0ABY5TN37_9GAMM</name>
<reference evidence="1" key="1">
    <citation type="submission" date="2022-08" db="EMBL/GenBank/DDBJ databases">
        <title>Catabolic pathway analysis in culturable SAR92 clade bacteria reveals their overlooked roles in DMSP degradation in coastal seas.</title>
        <authorList>
            <person name="He X."/>
            <person name="Zhang X."/>
            <person name="Zhang Y."/>
        </authorList>
    </citation>
    <scope>NUCLEOTIDE SEQUENCE</scope>
    <source>
        <strain evidence="1">H455</strain>
    </source>
</reference>
<dbReference type="InterPro" id="IPR036291">
    <property type="entry name" value="NAD(P)-bd_dom_sf"/>
</dbReference>
<protein>
    <submittedName>
        <fullName evidence="1">Sugar nucleotide-binding protein</fullName>
    </submittedName>
</protein>
<organism evidence="1 2">
    <name type="scientific">SAR92 clade bacterium H455</name>
    <dbReference type="NCBI Taxonomy" id="2974818"/>
    <lineage>
        <taxon>Bacteria</taxon>
        <taxon>Pseudomonadati</taxon>
        <taxon>Pseudomonadota</taxon>
        <taxon>Gammaproteobacteria</taxon>
        <taxon>Cellvibrionales</taxon>
        <taxon>Porticoccaceae</taxon>
        <taxon>SAR92 clade</taxon>
    </lineage>
</organism>
<dbReference type="Gene3D" id="3.40.50.720">
    <property type="entry name" value="NAD(P)-binding Rossmann-like Domain"/>
    <property type="match status" value="1"/>
</dbReference>
<dbReference type="SUPFAM" id="SSF51735">
    <property type="entry name" value="NAD(P)-binding Rossmann-fold domains"/>
    <property type="match status" value="1"/>
</dbReference>
<evidence type="ECO:0000313" key="1">
    <source>
        <dbReference type="EMBL" id="UVW35262.1"/>
    </source>
</evidence>
<dbReference type="PANTHER" id="PTHR48079">
    <property type="entry name" value="PROTEIN YEEZ"/>
    <property type="match status" value="1"/>
</dbReference>
<dbReference type="EMBL" id="CP103416">
    <property type="protein sequence ID" value="UVW35262.1"/>
    <property type="molecule type" value="Genomic_DNA"/>
</dbReference>
<proteinExistence type="predicted"/>
<dbReference type="PANTHER" id="PTHR48079:SF6">
    <property type="entry name" value="NAD(P)-BINDING DOMAIN-CONTAINING PROTEIN-RELATED"/>
    <property type="match status" value="1"/>
</dbReference>
<dbReference type="InterPro" id="IPR051783">
    <property type="entry name" value="NAD(P)-dependent_oxidoreduct"/>
</dbReference>
<sequence>MKILFAGCGDIGSRSASRLAADFDCFGLRRNPQSLPDFISPLAGSMSDLDFMVEVLNQGFDILVATLTPDGFTPEAYQRAYVDIAKTLATAMTLATTVPKLVIWVSSTSVYGNCNGGWVNEQSPTKALSFSGKLLLEAEQQIAALSCATVIVRFSGIYGPGRTRMLDQIIAGKGRPAEPQQWSNRIYSEDCAGVLAHLVRAFEAGKVLESLYIATDSTPVTQHDLRIWLAQQLKVQLEDEIVEQKAIRRCSNQRLLDSGYEFLYPSYKEGYKLLITARSM</sequence>
<keyword evidence="2" id="KW-1185">Reference proteome</keyword>
<dbReference type="Proteomes" id="UP001059934">
    <property type="component" value="Chromosome"/>
</dbReference>
<gene>
    <name evidence="1" type="ORF">NYF23_01325</name>
</gene>